<keyword evidence="1" id="KW-0472">Membrane</keyword>
<dbReference type="EMBL" id="LK052940">
    <property type="protein sequence ID" value="CDR40551.1"/>
    <property type="molecule type" value="Genomic_DNA"/>
</dbReference>
<dbReference type="AlphaFoldDB" id="A0A061ASM3"/>
<protein>
    <submittedName>
        <fullName evidence="2">RHTO0S05e04808g1_1</fullName>
    </submittedName>
</protein>
<organism evidence="2">
    <name type="scientific">Rhodotorula toruloides</name>
    <name type="common">Yeast</name>
    <name type="synonym">Rhodosporidium toruloides</name>
    <dbReference type="NCBI Taxonomy" id="5286"/>
    <lineage>
        <taxon>Eukaryota</taxon>
        <taxon>Fungi</taxon>
        <taxon>Dikarya</taxon>
        <taxon>Basidiomycota</taxon>
        <taxon>Pucciniomycotina</taxon>
        <taxon>Microbotryomycetes</taxon>
        <taxon>Sporidiobolales</taxon>
        <taxon>Sporidiobolaceae</taxon>
        <taxon>Rhodotorula</taxon>
    </lineage>
</organism>
<dbReference type="OrthoDB" id="2528686at2759"/>
<name>A0A061ASM3_RHOTO</name>
<sequence>MSLSTSSAHPVRDLLRTELQDGWHRFDRMMEDNTTLGSGPNGGAMEFTQWDGLKRAASDAAKEGRKDVQVLRSRAAQASPALTNPYPLISTPSLTHDASLHSRFAKQYLTYAGRDAKEAARQAGMAGREVFEVGRRKVVGTDGDADPTHAKPTLFKSLESRLIRPNGYPTNAAIAAADAALLGIGIDLGVGMGIGFAAERRARAKRERERAARELARERP</sequence>
<accession>A0A061ASM3</accession>
<evidence type="ECO:0000256" key="1">
    <source>
        <dbReference type="SAM" id="Phobius"/>
    </source>
</evidence>
<keyword evidence="1" id="KW-0812">Transmembrane</keyword>
<evidence type="ECO:0000313" key="2">
    <source>
        <dbReference type="EMBL" id="CDR40551.1"/>
    </source>
</evidence>
<proteinExistence type="predicted"/>
<gene>
    <name evidence="2" type="ORF">RHTO0S_05e04808g</name>
</gene>
<reference evidence="2" key="1">
    <citation type="journal article" date="2014" name="Genome Announc.">
        <title>Draft genome sequence of Rhodosporidium toruloides CECT1137, an oleaginous yeast of biotechnological interest.</title>
        <authorList>
            <person name="Morin N."/>
            <person name="Calcas X."/>
            <person name="Devillers H."/>
            <person name="Durrens P."/>
            <person name="Sherman D.J."/>
            <person name="Nicaud J.-M."/>
            <person name="Neuveglise C."/>
        </authorList>
    </citation>
    <scope>NUCLEOTIDE SEQUENCE</scope>
    <source>
        <strain evidence="2">CECT1137</strain>
    </source>
</reference>
<feature type="transmembrane region" description="Helical" evidence="1">
    <location>
        <begin position="179"/>
        <end position="198"/>
    </location>
</feature>
<keyword evidence="1" id="KW-1133">Transmembrane helix</keyword>